<protein>
    <submittedName>
        <fullName evidence="1">Uncharacterized protein</fullName>
    </submittedName>
</protein>
<dbReference type="AlphaFoldDB" id="A0A0E9VB33"/>
<name>A0A0E9VB33_ANGAN</name>
<evidence type="ECO:0000313" key="1">
    <source>
        <dbReference type="EMBL" id="JAH75304.1"/>
    </source>
</evidence>
<sequence length="35" mass="4024">MCTVQKLGNSNKLVSKKVADQYHLPTQERPFNFNS</sequence>
<reference evidence="1" key="1">
    <citation type="submission" date="2014-11" db="EMBL/GenBank/DDBJ databases">
        <authorList>
            <person name="Amaro Gonzalez C."/>
        </authorList>
    </citation>
    <scope>NUCLEOTIDE SEQUENCE</scope>
</reference>
<organism evidence="1">
    <name type="scientific">Anguilla anguilla</name>
    <name type="common">European freshwater eel</name>
    <name type="synonym">Muraena anguilla</name>
    <dbReference type="NCBI Taxonomy" id="7936"/>
    <lineage>
        <taxon>Eukaryota</taxon>
        <taxon>Metazoa</taxon>
        <taxon>Chordata</taxon>
        <taxon>Craniata</taxon>
        <taxon>Vertebrata</taxon>
        <taxon>Euteleostomi</taxon>
        <taxon>Actinopterygii</taxon>
        <taxon>Neopterygii</taxon>
        <taxon>Teleostei</taxon>
        <taxon>Anguilliformes</taxon>
        <taxon>Anguillidae</taxon>
        <taxon>Anguilla</taxon>
    </lineage>
</organism>
<accession>A0A0E9VB33</accession>
<proteinExistence type="predicted"/>
<dbReference type="EMBL" id="GBXM01033273">
    <property type="protein sequence ID" value="JAH75304.1"/>
    <property type="molecule type" value="Transcribed_RNA"/>
</dbReference>
<reference evidence="1" key="2">
    <citation type="journal article" date="2015" name="Fish Shellfish Immunol.">
        <title>Early steps in the European eel (Anguilla anguilla)-Vibrio vulnificus interaction in the gills: Role of the RtxA13 toxin.</title>
        <authorList>
            <person name="Callol A."/>
            <person name="Pajuelo D."/>
            <person name="Ebbesson L."/>
            <person name="Teles M."/>
            <person name="MacKenzie S."/>
            <person name="Amaro C."/>
        </authorList>
    </citation>
    <scope>NUCLEOTIDE SEQUENCE</scope>
</reference>